<keyword evidence="1" id="KW-1133">Transmembrane helix</keyword>
<gene>
    <name evidence="2" type="ORF">PGO_002520</name>
</gene>
<keyword evidence="3" id="KW-1185">Reference proteome</keyword>
<dbReference type="GeneID" id="39745162"/>
<name>A0A1Y1JX12_PLAGO</name>
<dbReference type="Pfam" id="PF05795">
    <property type="entry name" value="Plasmodium_Vir"/>
    <property type="match status" value="1"/>
</dbReference>
<sequence>MVDKNYEYIKRLSEANITMQKETTTFDKVYEGYCNNLNIRDFNNNDMQYKKICHQAMSYIYHIISKNRKNEHDSESIHCLYLYHWLYHKLMEKGKGNIIKSLFERLLKINETFLYRGLLCKDYRNSITEYELIKLSHLYNVYKCINTEDDEKHERDPFCNTIRNYIDQHDRKKQTEAIRTIEPITPAKQRQPNIAIPIVITIVTMIIIFLLLLVVHKYTPYVLQLYRAVKRKRNKWNDIYEDGNIFQNLVTSDGILSNSKYNILYNLE</sequence>
<keyword evidence="1" id="KW-0812">Transmembrane</keyword>
<proteinExistence type="predicted"/>
<evidence type="ECO:0000313" key="2">
    <source>
        <dbReference type="EMBL" id="GAW84354.1"/>
    </source>
</evidence>
<evidence type="ECO:0000256" key="1">
    <source>
        <dbReference type="SAM" id="Phobius"/>
    </source>
</evidence>
<dbReference type="AlphaFoldDB" id="A0A1Y1JX12"/>
<dbReference type="OrthoDB" id="381216at2759"/>
<reference evidence="3" key="1">
    <citation type="submission" date="2017-04" db="EMBL/GenBank/DDBJ databases">
        <title>Plasmodium gonderi genome.</title>
        <authorList>
            <person name="Arisue N."/>
            <person name="Honma H."/>
            <person name="Kawai S."/>
            <person name="Tougan T."/>
            <person name="Tanabe K."/>
            <person name="Horii T."/>
        </authorList>
    </citation>
    <scope>NUCLEOTIDE SEQUENCE [LARGE SCALE GENOMIC DNA]</scope>
    <source>
        <strain evidence="3">ATCC 30045</strain>
    </source>
</reference>
<protein>
    <submittedName>
        <fullName evidence="2">Variable surface protein</fullName>
    </submittedName>
</protein>
<dbReference type="EMBL" id="BDQF01000254">
    <property type="protein sequence ID" value="GAW84354.1"/>
    <property type="molecule type" value="Genomic_DNA"/>
</dbReference>
<feature type="transmembrane region" description="Helical" evidence="1">
    <location>
        <begin position="194"/>
        <end position="215"/>
    </location>
</feature>
<dbReference type="Proteomes" id="UP000195521">
    <property type="component" value="Unassembled WGS sequence"/>
</dbReference>
<dbReference type="InterPro" id="IPR008780">
    <property type="entry name" value="Plasmodium_Vir"/>
</dbReference>
<dbReference type="RefSeq" id="XP_028546943.1">
    <property type="nucleotide sequence ID" value="XM_028691142.1"/>
</dbReference>
<keyword evidence="1" id="KW-0472">Membrane</keyword>
<accession>A0A1Y1JX12</accession>
<organism evidence="2 3">
    <name type="scientific">Plasmodium gonderi</name>
    <dbReference type="NCBI Taxonomy" id="77519"/>
    <lineage>
        <taxon>Eukaryota</taxon>
        <taxon>Sar</taxon>
        <taxon>Alveolata</taxon>
        <taxon>Apicomplexa</taxon>
        <taxon>Aconoidasida</taxon>
        <taxon>Haemosporida</taxon>
        <taxon>Plasmodiidae</taxon>
        <taxon>Plasmodium</taxon>
        <taxon>Plasmodium (Plasmodium)</taxon>
    </lineage>
</organism>
<comment type="caution">
    <text evidence="2">The sequence shown here is derived from an EMBL/GenBank/DDBJ whole genome shotgun (WGS) entry which is preliminary data.</text>
</comment>
<evidence type="ECO:0000313" key="3">
    <source>
        <dbReference type="Proteomes" id="UP000195521"/>
    </source>
</evidence>